<proteinExistence type="predicted"/>
<name>A0A6C0D1X8_9ZZZZ</name>
<dbReference type="EMBL" id="MN739521">
    <property type="protein sequence ID" value="QHT10527.1"/>
    <property type="molecule type" value="Genomic_DNA"/>
</dbReference>
<reference evidence="1" key="1">
    <citation type="journal article" date="2020" name="Nature">
        <title>Giant virus diversity and host interactions through global metagenomics.</title>
        <authorList>
            <person name="Schulz F."/>
            <person name="Roux S."/>
            <person name="Paez-Espino D."/>
            <person name="Jungbluth S."/>
            <person name="Walsh D.A."/>
            <person name="Denef V.J."/>
            <person name="McMahon K.D."/>
            <person name="Konstantinidis K.T."/>
            <person name="Eloe-Fadrosh E.A."/>
            <person name="Kyrpides N.C."/>
            <person name="Woyke T."/>
        </authorList>
    </citation>
    <scope>NUCLEOTIDE SEQUENCE</scope>
    <source>
        <strain evidence="1">GVMAG-M-3300023174-107</strain>
    </source>
</reference>
<organism evidence="1">
    <name type="scientific">viral metagenome</name>
    <dbReference type="NCBI Taxonomy" id="1070528"/>
    <lineage>
        <taxon>unclassified sequences</taxon>
        <taxon>metagenomes</taxon>
        <taxon>organismal metagenomes</taxon>
    </lineage>
</organism>
<sequence length="148" mass="17622">MSSISNIIESNVPFVADRNYAPTRTFVTKWDIEIDNNRAKKIARRRERDTKYFDYYDEEYESLPLGQIDESNDCGWELEISDDGEGEETRQRWLRSVAAENAYYDLKYGRSFEWYDMNEAELDTDQAAPCNKRGLDFEEQRLFKRVRA</sequence>
<dbReference type="AlphaFoldDB" id="A0A6C0D1X8"/>
<evidence type="ECO:0000313" key="1">
    <source>
        <dbReference type="EMBL" id="QHT10527.1"/>
    </source>
</evidence>
<accession>A0A6C0D1X8</accession>
<protein>
    <submittedName>
        <fullName evidence="1">Uncharacterized protein</fullName>
    </submittedName>
</protein>